<organism evidence="1 2">
    <name type="scientific">Eumeta variegata</name>
    <name type="common">Bagworm moth</name>
    <name type="synonym">Eumeta japonica</name>
    <dbReference type="NCBI Taxonomy" id="151549"/>
    <lineage>
        <taxon>Eukaryota</taxon>
        <taxon>Metazoa</taxon>
        <taxon>Ecdysozoa</taxon>
        <taxon>Arthropoda</taxon>
        <taxon>Hexapoda</taxon>
        <taxon>Insecta</taxon>
        <taxon>Pterygota</taxon>
        <taxon>Neoptera</taxon>
        <taxon>Endopterygota</taxon>
        <taxon>Lepidoptera</taxon>
        <taxon>Glossata</taxon>
        <taxon>Ditrysia</taxon>
        <taxon>Tineoidea</taxon>
        <taxon>Psychidae</taxon>
        <taxon>Oiketicinae</taxon>
        <taxon>Eumeta</taxon>
    </lineage>
</organism>
<gene>
    <name evidence="1" type="ORF">EVAR_85733_1</name>
</gene>
<dbReference type="Proteomes" id="UP000299102">
    <property type="component" value="Unassembled WGS sequence"/>
</dbReference>
<sequence length="157" mass="17666">MVQDIEPCNRWTDRQRSLGNKVAITLTYRNTHSQTFCINSWDFELKPDVVTASRTGRTGTRGNAGSILENLTAKMYTYYYQGLEPQRSLRYGRLPPPRRNREKKMHPLQQVPSFALWCTVVLARSVTGISSISGLVVASRLRARARATAPLAPGGDR</sequence>
<evidence type="ECO:0000313" key="1">
    <source>
        <dbReference type="EMBL" id="GBP69965.1"/>
    </source>
</evidence>
<reference evidence="1 2" key="1">
    <citation type="journal article" date="2019" name="Commun. Biol.">
        <title>The bagworm genome reveals a unique fibroin gene that provides high tensile strength.</title>
        <authorList>
            <person name="Kono N."/>
            <person name="Nakamura H."/>
            <person name="Ohtoshi R."/>
            <person name="Tomita M."/>
            <person name="Numata K."/>
            <person name="Arakawa K."/>
        </authorList>
    </citation>
    <scope>NUCLEOTIDE SEQUENCE [LARGE SCALE GENOMIC DNA]</scope>
</reference>
<comment type="caution">
    <text evidence="1">The sequence shown here is derived from an EMBL/GenBank/DDBJ whole genome shotgun (WGS) entry which is preliminary data.</text>
</comment>
<proteinExistence type="predicted"/>
<keyword evidence="2" id="KW-1185">Reference proteome</keyword>
<name>A0A4C1Y6B1_EUMVA</name>
<accession>A0A4C1Y6B1</accession>
<evidence type="ECO:0000313" key="2">
    <source>
        <dbReference type="Proteomes" id="UP000299102"/>
    </source>
</evidence>
<dbReference type="AlphaFoldDB" id="A0A4C1Y6B1"/>
<dbReference type="EMBL" id="BGZK01001057">
    <property type="protein sequence ID" value="GBP69965.1"/>
    <property type="molecule type" value="Genomic_DNA"/>
</dbReference>
<protein>
    <submittedName>
        <fullName evidence="1">Uncharacterized protein</fullName>
    </submittedName>
</protein>